<evidence type="ECO:0000313" key="2">
    <source>
        <dbReference type="Proteomes" id="UP001597097"/>
    </source>
</evidence>
<dbReference type="Proteomes" id="UP001597097">
    <property type="component" value="Unassembled WGS sequence"/>
</dbReference>
<sequence>MEQLFDLQLRSLPTKSAEYGIHDMSMTIEMCNTRNCPTVSGATCFQTCKDTCQSPPTVC</sequence>
<dbReference type="RefSeq" id="WP_219536427.1">
    <property type="nucleotide sequence ID" value="NZ_JAHKRM010000030.1"/>
</dbReference>
<keyword evidence="2" id="KW-1185">Reference proteome</keyword>
<evidence type="ECO:0008006" key="3">
    <source>
        <dbReference type="Google" id="ProtNLM"/>
    </source>
</evidence>
<comment type="caution">
    <text evidence="1">The sequence shown here is derived from an EMBL/GenBank/DDBJ whole genome shotgun (WGS) entry which is preliminary data.</text>
</comment>
<organism evidence="1 2">
    <name type="scientific">Nonomuraea guangzhouensis</name>
    <dbReference type="NCBI Taxonomy" id="1291555"/>
    <lineage>
        <taxon>Bacteria</taxon>
        <taxon>Bacillati</taxon>
        <taxon>Actinomycetota</taxon>
        <taxon>Actinomycetes</taxon>
        <taxon>Streptosporangiales</taxon>
        <taxon>Streptosporangiaceae</taxon>
        <taxon>Nonomuraea</taxon>
    </lineage>
</organism>
<proteinExistence type="predicted"/>
<dbReference type="EMBL" id="JBHUCM010000064">
    <property type="protein sequence ID" value="MFD1546252.1"/>
    <property type="molecule type" value="Genomic_DNA"/>
</dbReference>
<reference evidence="2" key="1">
    <citation type="journal article" date="2019" name="Int. J. Syst. Evol. Microbiol.">
        <title>The Global Catalogue of Microorganisms (GCM) 10K type strain sequencing project: providing services to taxonomists for standard genome sequencing and annotation.</title>
        <authorList>
            <consortium name="The Broad Institute Genomics Platform"/>
            <consortium name="The Broad Institute Genome Sequencing Center for Infectious Disease"/>
            <person name="Wu L."/>
            <person name="Ma J."/>
        </authorList>
    </citation>
    <scope>NUCLEOTIDE SEQUENCE [LARGE SCALE GENOMIC DNA]</scope>
    <source>
        <strain evidence="2">CGMCC 1.15399</strain>
    </source>
</reference>
<accession>A0ABW4GU16</accession>
<name>A0ABW4GU16_9ACTN</name>
<gene>
    <name evidence="1" type="ORF">ACFSJ0_55110</name>
</gene>
<evidence type="ECO:0000313" key="1">
    <source>
        <dbReference type="EMBL" id="MFD1546252.1"/>
    </source>
</evidence>
<protein>
    <recommendedName>
        <fullName evidence="3">FxLD family lantipeptide</fullName>
    </recommendedName>
</protein>